<dbReference type="EMBL" id="BAAADS010000015">
    <property type="protein sequence ID" value="GAA0603870.1"/>
    <property type="molecule type" value="Genomic_DNA"/>
</dbReference>
<keyword evidence="2" id="KW-1185">Reference proteome</keyword>
<dbReference type="Proteomes" id="UP001500866">
    <property type="component" value="Unassembled WGS sequence"/>
</dbReference>
<reference evidence="1 2" key="1">
    <citation type="journal article" date="2019" name="Int. J. Syst. Evol. Microbiol.">
        <title>The Global Catalogue of Microorganisms (GCM) 10K type strain sequencing project: providing services to taxonomists for standard genome sequencing and annotation.</title>
        <authorList>
            <consortium name="The Broad Institute Genomics Platform"/>
            <consortium name="The Broad Institute Genome Sequencing Center for Infectious Disease"/>
            <person name="Wu L."/>
            <person name="Ma J."/>
        </authorList>
    </citation>
    <scope>NUCLEOTIDE SEQUENCE [LARGE SCALE GENOMIC DNA]</scope>
    <source>
        <strain evidence="1 2">JCM 15395</strain>
    </source>
</reference>
<accession>A0ABN1G4J1</accession>
<proteinExistence type="predicted"/>
<comment type="caution">
    <text evidence="1">The sequence shown here is derived from an EMBL/GenBank/DDBJ whole genome shotgun (WGS) entry which is preliminary data.</text>
</comment>
<dbReference type="RefSeq" id="WP_343812844.1">
    <property type="nucleotide sequence ID" value="NZ_BAAADS010000015.1"/>
</dbReference>
<sequence>MPNQNNRKTNVHSFTTADLLRQRNLEIVAAALLVTGKLKIDYVTVYRDEPTVDVLITGELPQPNSKNNNMNRMAKFLKDNGDMTINDVMGAINQRLSE</sequence>
<gene>
    <name evidence="1" type="ORF">GCM10009001_21190</name>
</gene>
<name>A0ABN1G4J1_9BACI</name>
<evidence type="ECO:0000313" key="2">
    <source>
        <dbReference type="Proteomes" id="UP001500866"/>
    </source>
</evidence>
<organism evidence="1 2">
    <name type="scientific">Virgibacillus siamensis</name>
    <dbReference type="NCBI Taxonomy" id="480071"/>
    <lineage>
        <taxon>Bacteria</taxon>
        <taxon>Bacillati</taxon>
        <taxon>Bacillota</taxon>
        <taxon>Bacilli</taxon>
        <taxon>Bacillales</taxon>
        <taxon>Bacillaceae</taxon>
        <taxon>Virgibacillus</taxon>
    </lineage>
</organism>
<protein>
    <submittedName>
        <fullName evidence="1">Uncharacterized protein</fullName>
    </submittedName>
</protein>
<evidence type="ECO:0000313" key="1">
    <source>
        <dbReference type="EMBL" id="GAA0603870.1"/>
    </source>
</evidence>